<name>R0JC40_ANAPL</name>
<evidence type="ECO:0000313" key="2">
    <source>
        <dbReference type="EMBL" id="EOA94546.1"/>
    </source>
</evidence>
<feature type="compositionally biased region" description="Polar residues" evidence="1">
    <location>
        <begin position="61"/>
        <end position="79"/>
    </location>
</feature>
<evidence type="ECO:0000313" key="3">
    <source>
        <dbReference type="Proteomes" id="UP000296049"/>
    </source>
</evidence>
<dbReference type="EMBL" id="KB744720">
    <property type="protein sequence ID" value="EOA94546.1"/>
    <property type="molecule type" value="Genomic_DNA"/>
</dbReference>
<gene>
    <name evidence="2" type="ORF">Anapl_09185</name>
</gene>
<sequence length="206" mass="22356">MNYVEMVTHDSLSGERCLFGSAAQLPPPAGTMWLGPNGANLHAAPKSSSLELQQHKPLAKATNTPNTEVPSASGSSHPITVSLRRADISLRKGKLKPTHEFAAIHTKRGKKTYFKLNGSSPHRQPCIAVLVKALAELLQFPDLAETKPLCSCIQQQRTGKPGVFGSLTTAGGKQRCRNESNPFPDHSQIYAIHVSSWYTVADHIKL</sequence>
<dbReference type="Proteomes" id="UP000296049">
    <property type="component" value="Unassembled WGS sequence"/>
</dbReference>
<proteinExistence type="predicted"/>
<protein>
    <submittedName>
        <fullName evidence="2">Uncharacterized protein</fullName>
    </submittedName>
</protein>
<keyword evidence="3" id="KW-1185">Reference proteome</keyword>
<reference evidence="3" key="1">
    <citation type="journal article" date="2013" name="Nat. Genet.">
        <title>The duck genome and transcriptome provide insight into an avian influenza virus reservoir species.</title>
        <authorList>
            <person name="Huang Y."/>
            <person name="Li Y."/>
            <person name="Burt D.W."/>
            <person name="Chen H."/>
            <person name="Zhang Y."/>
            <person name="Qian W."/>
            <person name="Kim H."/>
            <person name="Gan S."/>
            <person name="Zhao Y."/>
            <person name="Li J."/>
            <person name="Yi K."/>
            <person name="Feng H."/>
            <person name="Zhu P."/>
            <person name="Li B."/>
            <person name="Liu Q."/>
            <person name="Fairley S."/>
            <person name="Magor K.E."/>
            <person name="Du Z."/>
            <person name="Hu X."/>
            <person name="Goodman L."/>
            <person name="Tafer H."/>
            <person name="Vignal A."/>
            <person name="Lee T."/>
            <person name="Kim K.W."/>
            <person name="Sheng Z."/>
            <person name="An Y."/>
            <person name="Searle S."/>
            <person name="Herrero J."/>
            <person name="Groenen M.A."/>
            <person name="Crooijmans R.P."/>
            <person name="Faraut T."/>
            <person name="Cai Q."/>
            <person name="Webster R.G."/>
            <person name="Aldridge J.R."/>
            <person name="Warren W.C."/>
            <person name="Bartschat S."/>
            <person name="Kehr S."/>
            <person name="Marz M."/>
            <person name="Stadler P.F."/>
            <person name="Smith J."/>
            <person name="Kraus R.H."/>
            <person name="Zhao Y."/>
            <person name="Ren L."/>
            <person name="Fei J."/>
            <person name="Morisson M."/>
            <person name="Kaiser P."/>
            <person name="Griffin D.K."/>
            <person name="Rao M."/>
            <person name="Pitel F."/>
            <person name="Wang J."/>
            <person name="Li N."/>
        </authorList>
    </citation>
    <scope>NUCLEOTIDE SEQUENCE [LARGE SCALE GENOMIC DNA]</scope>
</reference>
<feature type="region of interest" description="Disordered" evidence="1">
    <location>
        <begin position="34"/>
        <end position="80"/>
    </location>
</feature>
<dbReference type="AlphaFoldDB" id="R0JC40"/>
<accession>R0JC40</accession>
<evidence type="ECO:0000256" key="1">
    <source>
        <dbReference type="SAM" id="MobiDB-lite"/>
    </source>
</evidence>
<organism evidence="2 3">
    <name type="scientific">Anas platyrhynchos</name>
    <name type="common">Mallard</name>
    <name type="synonym">Anas boschas</name>
    <dbReference type="NCBI Taxonomy" id="8839"/>
    <lineage>
        <taxon>Eukaryota</taxon>
        <taxon>Metazoa</taxon>
        <taxon>Chordata</taxon>
        <taxon>Craniata</taxon>
        <taxon>Vertebrata</taxon>
        <taxon>Euteleostomi</taxon>
        <taxon>Archelosauria</taxon>
        <taxon>Archosauria</taxon>
        <taxon>Dinosauria</taxon>
        <taxon>Saurischia</taxon>
        <taxon>Theropoda</taxon>
        <taxon>Coelurosauria</taxon>
        <taxon>Aves</taxon>
        <taxon>Neognathae</taxon>
        <taxon>Galloanserae</taxon>
        <taxon>Anseriformes</taxon>
        <taxon>Anatidae</taxon>
        <taxon>Anatinae</taxon>
        <taxon>Anas</taxon>
    </lineage>
</organism>